<evidence type="ECO:0000256" key="5">
    <source>
        <dbReference type="ARBA" id="ARBA00022771"/>
    </source>
</evidence>
<dbReference type="SMART" id="SM00355">
    <property type="entry name" value="ZnF_C2H2"/>
    <property type="match status" value="10"/>
</dbReference>
<evidence type="ECO:0000256" key="6">
    <source>
        <dbReference type="ARBA" id="ARBA00022833"/>
    </source>
</evidence>
<evidence type="ECO:0000256" key="9">
    <source>
        <dbReference type="ARBA" id="ARBA00023242"/>
    </source>
</evidence>
<comment type="subcellular location">
    <subcellularLocation>
        <location evidence="1">Nucleus</location>
    </subcellularLocation>
</comment>
<feature type="domain" description="C2H2-type" evidence="13">
    <location>
        <begin position="466"/>
        <end position="493"/>
    </location>
</feature>
<keyword evidence="12" id="KW-0732">Signal</keyword>
<gene>
    <name evidence="14" type="ORF">XNOV1_A024927</name>
</gene>
<keyword evidence="3" id="KW-0479">Metal-binding</keyword>
<feature type="compositionally biased region" description="Basic and acidic residues" evidence="11">
    <location>
        <begin position="680"/>
        <end position="692"/>
    </location>
</feature>
<feature type="compositionally biased region" description="Polar residues" evidence="11">
    <location>
        <begin position="639"/>
        <end position="649"/>
    </location>
</feature>
<dbReference type="FunFam" id="3.30.160.60:FF:001136">
    <property type="entry name" value="Zinc finger protein 408"/>
    <property type="match status" value="1"/>
</dbReference>
<feature type="compositionally biased region" description="Basic residues" evidence="11">
    <location>
        <begin position="650"/>
        <end position="661"/>
    </location>
</feature>
<reference evidence="14" key="1">
    <citation type="submission" date="2023-08" db="EMBL/GenBank/DDBJ databases">
        <authorList>
            <person name="Alioto T."/>
            <person name="Alioto T."/>
            <person name="Gomez Garrido J."/>
        </authorList>
    </citation>
    <scope>NUCLEOTIDE SEQUENCE</scope>
</reference>
<evidence type="ECO:0000256" key="7">
    <source>
        <dbReference type="ARBA" id="ARBA00023015"/>
    </source>
</evidence>
<dbReference type="EMBL" id="OY660864">
    <property type="protein sequence ID" value="CAJ1050065.1"/>
    <property type="molecule type" value="Genomic_DNA"/>
</dbReference>
<dbReference type="GO" id="GO:0008270">
    <property type="term" value="F:zinc ion binding"/>
    <property type="evidence" value="ECO:0007669"/>
    <property type="project" value="UniProtKB-KW"/>
</dbReference>
<dbReference type="InterPro" id="IPR050636">
    <property type="entry name" value="C2H2-ZF_domain-containing"/>
</dbReference>
<dbReference type="PROSITE" id="PS50157">
    <property type="entry name" value="ZINC_FINGER_C2H2_2"/>
    <property type="match status" value="9"/>
</dbReference>
<evidence type="ECO:0000259" key="13">
    <source>
        <dbReference type="PROSITE" id="PS50157"/>
    </source>
</evidence>
<dbReference type="Proteomes" id="UP001178508">
    <property type="component" value="Chromosome 1"/>
</dbReference>
<keyword evidence="7" id="KW-0805">Transcription regulation</keyword>
<dbReference type="InterPro" id="IPR013087">
    <property type="entry name" value="Znf_C2H2_type"/>
</dbReference>
<evidence type="ECO:0000313" key="14">
    <source>
        <dbReference type="EMBL" id="CAJ1050065.1"/>
    </source>
</evidence>
<dbReference type="InterPro" id="IPR036236">
    <property type="entry name" value="Znf_C2H2_sf"/>
</dbReference>
<accession>A0AAV1EMX1</accession>
<evidence type="ECO:0000256" key="2">
    <source>
        <dbReference type="ARBA" id="ARBA00006991"/>
    </source>
</evidence>
<dbReference type="GO" id="GO:0005634">
    <property type="term" value="C:nucleus"/>
    <property type="evidence" value="ECO:0007669"/>
    <property type="project" value="UniProtKB-SubCell"/>
</dbReference>
<feature type="region of interest" description="Disordered" evidence="11">
    <location>
        <begin position="275"/>
        <end position="305"/>
    </location>
</feature>
<comment type="similarity">
    <text evidence="2">Belongs to the krueppel C2H2-type zinc-finger protein family.</text>
</comment>
<feature type="compositionally biased region" description="Basic residues" evidence="11">
    <location>
        <begin position="193"/>
        <end position="210"/>
    </location>
</feature>
<keyword evidence="8" id="KW-0804">Transcription</keyword>
<feature type="compositionally biased region" description="Basic and acidic residues" evidence="11">
    <location>
        <begin position="165"/>
        <end position="179"/>
    </location>
</feature>
<keyword evidence="6" id="KW-0862">Zinc</keyword>
<feature type="region of interest" description="Disordered" evidence="11">
    <location>
        <begin position="596"/>
        <end position="695"/>
    </location>
</feature>
<dbReference type="SUPFAM" id="SSF57667">
    <property type="entry name" value="beta-beta-alpha zinc fingers"/>
    <property type="match status" value="6"/>
</dbReference>
<evidence type="ECO:0000256" key="11">
    <source>
        <dbReference type="SAM" id="MobiDB-lite"/>
    </source>
</evidence>
<evidence type="ECO:0000256" key="4">
    <source>
        <dbReference type="ARBA" id="ARBA00022737"/>
    </source>
</evidence>
<evidence type="ECO:0000256" key="3">
    <source>
        <dbReference type="ARBA" id="ARBA00022723"/>
    </source>
</evidence>
<evidence type="ECO:0000313" key="15">
    <source>
        <dbReference type="Proteomes" id="UP001178508"/>
    </source>
</evidence>
<dbReference type="AlphaFoldDB" id="A0AAV1EMX1"/>
<dbReference type="PANTHER" id="PTHR47772">
    <property type="entry name" value="ZINC FINGER PROTEIN 200"/>
    <property type="match status" value="1"/>
</dbReference>
<keyword evidence="15" id="KW-1185">Reference proteome</keyword>
<feature type="signal peptide" evidence="12">
    <location>
        <begin position="1"/>
        <end position="24"/>
    </location>
</feature>
<dbReference type="FunFam" id="3.30.160.60:FF:002343">
    <property type="entry name" value="Zinc finger protein 33A"/>
    <property type="match status" value="1"/>
</dbReference>
<dbReference type="PROSITE" id="PS00028">
    <property type="entry name" value="ZINC_FINGER_C2H2_1"/>
    <property type="match status" value="9"/>
</dbReference>
<feature type="domain" description="C2H2-type" evidence="13">
    <location>
        <begin position="320"/>
        <end position="347"/>
    </location>
</feature>
<feature type="domain" description="C2H2-type" evidence="13">
    <location>
        <begin position="348"/>
        <end position="375"/>
    </location>
</feature>
<dbReference type="FunFam" id="3.30.160.60:FF:000671">
    <property type="entry name" value="Zinc finger protein 26"/>
    <property type="match status" value="1"/>
</dbReference>
<feature type="region of interest" description="Disordered" evidence="11">
    <location>
        <begin position="127"/>
        <end position="246"/>
    </location>
</feature>
<name>A0AAV1EMX1_XYRNO</name>
<feature type="domain" description="C2H2-type" evidence="13">
    <location>
        <begin position="549"/>
        <end position="577"/>
    </location>
</feature>
<evidence type="ECO:0000256" key="1">
    <source>
        <dbReference type="ARBA" id="ARBA00004123"/>
    </source>
</evidence>
<feature type="domain" description="C2H2-type" evidence="13">
    <location>
        <begin position="438"/>
        <end position="465"/>
    </location>
</feature>
<dbReference type="Pfam" id="PF00096">
    <property type="entry name" value="zf-C2H2"/>
    <property type="match status" value="6"/>
</dbReference>
<feature type="domain" description="C2H2-type" evidence="13">
    <location>
        <begin position="404"/>
        <end position="431"/>
    </location>
</feature>
<dbReference type="PANTHER" id="PTHR47772:SF13">
    <property type="entry name" value="GASTRULA ZINC FINGER PROTEIN XLCGF49.1-LIKE-RELATED"/>
    <property type="match status" value="1"/>
</dbReference>
<protein>
    <submittedName>
        <fullName evidence="14">Zinc finger protein 408</fullName>
    </submittedName>
</protein>
<evidence type="ECO:0000256" key="10">
    <source>
        <dbReference type="PROSITE-ProRule" id="PRU00042"/>
    </source>
</evidence>
<dbReference type="Gene3D" id="3.30.160.60">
    <property type="entry name" value="Classic Zinc Finger"/>
    <property type="match status" value="10"/>
</dbReference>
<feature type="chain" id="PRO_5043987475" evidence="12">
    <location>
        <begin position="25"/>
        <end position="777"/>
    </location>
</feature>
<feature type="compositionally biased region" description="Basic and acidic residues" evidence="11">
    <location>
        <begin position="621"/>
        <end position="638"/>
    </location>
</feature>
<organism evidence="14 15">
    <name type="scientific">Xyrichtys novacula</name>
    <name type="common">Pearly razorfish</name>
    <name type="synonym">Hemipteronotus novacula</name>
    <dbReference type="NCBI Taxonomy" id="13765"/>
    <lineage>
        <taxon>Eukaryota</taxon>
        <taxon>Metazoa</taxon>
        <taxon>Chordata</taxon>
        <taxon>Craniata</taxon>
        <taxon>Vertebrata</taxon>
        <taxon>Euteleostomi</taxon>
        <taxon>Actinopterygii</taxon>
        <taxon>Neopterygii</taxon>
        <taxon>Teleostei</taxon>
        <taxon>Neoteleostei</taxon>
        <taxon>Acanthomorphata</taxon>
        <taxon>Eupercaria</taxon>
        <taxon>Labriformes</taxon>
        <taxon>Labridae</taxon>
        <taxon>Xyrichtys</taxon>
    </lineage>
</organism>
<sequence>MAGLPPPLSSLSSLLSSVLPPGLAVGPSGLCESRLGLWWVGRPLEAGSLLGRRGDTEWTFRYQPENKEALPESTWIRFACQVQSSALQNVTVQCVCGEVCVCGCLDVCLFVCRDIQPGTELLVDRNTRGRRQRTHQTNAQDPAGYCEEQKKEEEEGEEEEEEETEVKQQGHRQEEKEAEPPEGIGMINLGPDRRKRKRKRRAVHTCRQRIRNIGDDTGVTPEDSPHCVPALDSQSDSTPAPPPLPLPPVRCSSRLAVKPRRVHCLNNCGKKLTDLLEPPTQTEGQLEPTADRDVSTEVPDLDTEGAGLTCPTAGVRDRRYRCSFCGKKFLQIGHLKKHQFSHTAVKPFTCEECGRSYTSAESFRAHQMNHRGERPFSCPHCEKTYGLKRDLKEHLVLHTGEKPYVCEHCGKAFARRPSLRIHRLLHCGSVTYSQTPKVKCPLCPKLLANAGSLRNHMKLHTGEKPHTCQHCGKSFSQKGNLESHLRIHSGEKPYTCSECDQSFSQKPDLRRHMFSHTGGGFLCSYCGKSLRDPHSLKSHERLHTGERPHRCTVCGKGYTLATKLRRHIKSSHSTEKPFSCHCGASYTVRQSLLRHQAQHRTGGGARGEGAESLGGTQGVAKEPEVQVRDGEGTNRGKNDTGQTASTSHSCHPKPSRGRPRKYSLSGEKEAVQEKRRRRMQEREDKGAERGGDEESIVDVNHAVVYEPSSQSSAPLLPAKESSLHTGLGPELVEVVISEGAEQCIVVHGQQGVGELLFVQEVGGGVCSVAQTVEINTG</sequence>
<feature type="domain" description="C2H2-type" evidence="13">
    <location>
        <begin position="376"/>
        <end position="403"/>
    </location>
</feature>
<dbReference type="FunFam" id="3.30.160.60:FF:000849">
    <property type="entry name" value="Zinc finger protein 408"/>
    <property type="match status" value="2"/>
</dbReference>
<evidence type="ECO:0000256" key="8">
    <source>
        <dbReference type="ARBA" id="ARBA00023163"/>
    </source>
</evidence>
<keyword evidence="5 10" id="KW-0863">Zinc-finger</keyword>
<feature type="compositionally biased region" description="Acidic residues" evidence="11">
    <location>
        <begin position="154"/>
        <end position="164"/>
    </location>
</feature>
<dbReference type="FunFam" id="3.30.160.60:FF:002169">
    <property type="entry name" value="Zgc:174573"/>
    <property type="match status" value="1"/>
</dbReference>
<feature type="domain" description="C2H2-type" evidence="13">
    <location>
        <begin position="521"/>
        <end position="548"/>
    </location>
</feature>
<keyword evidence="9" id="KW-0539">Nucleus</keyword>
<dbReference type="FunFam" id="3.30.160.60:FF:000912">
    <property type="entry name" value="Zinc finger protein 660"/>
    <property type="match status" value="1"/>
</dbReference>
<dbReference type="FunFam" id="3.30.160.60:FF:003288">
    <property type="entry name" value="Uncharacterized protein"/>
    <property type="match status" value="1"/>
</dbReference>
<evidence type="ECO:0000256" key="12">
    <source>
        <dbReference type="SAM" id="SignalP"/>
    </source>
</evidence>
<keyword evidence="4" id="KW-0677">Repeat</keyword>
<proteinExistence type="inferred from homology"/>
<feature type="domain" description="C2H2-type" evidence="13">
    <location>
        <begin position="494"/>
        <end position="518"/>
    </location>
</feature>